<comment type="caution">
    <text evidence="3">The sequence shown here is derived from an EMBL/GenBank/DDBJ whole genome shotgun (WGS) entry which is preliminary data.</text>
</comment>
<evidence type="ECO:0000313" key="4">
    <source>
        <dbReference type="Proteomes" id="UP000663882"/>
    </source>
</evidence>
<dbReference type="PANTHER" id="PTHR21301">
    <property type="entry name" value="REVERSE TRANSCRIPTASE"/>
    <property type="match status" value="1"/>
</dbReference>
<organism evidence="3 4">
    <name type="scientific">Rotaria sordida</name>
    <dbReference type="NCBI Taxonomy" id="392033"/>
    <lineage>
        <taxon>Eukaryota</taxon>
        <taxon>Metazoa</taxon>
        <taxon>Spiralia</taxon>
        <taxon>Gnathifera</taxon>
        <taxon>Rotifera</taxon>
        <taxon>Eurotatoria</taxon>
        <taxon>Bdelloidea</taxon>
        <taxon>Philodinida</taxon>
        <taxon>Philodinidae</taxon>
        <taxon>Rotaria</taxon>
    </lineage>
</organism>
<dbReference type="InterPro" id="IPR058912">
    <property type="entry name" value="HTH_animal"/>
</dbReference>
<protein>
    <recommendedName>
        <fullName evidence="2">Helix-turn-helix domain-containing protein</fullName>
    </recommendedName>
</protein>
<dbReference type="Proteomes" id="UP000663882">
    <property type="component" value="Unassembled WGS sequence"/>
</dbReference>
<sequence>MNGNTIFCTIDVVDLYTMIPQVEGVLSLKKMLRSKRRLSNRPRSQVQRRRRGPRQIRLNDFMPTELRESSPNLPPEFNIATITAPTITTTTTMNIPPDALPQREIFARKNTTQPFTLEEHSRSPKNTISGRGNQAYVLASVSIYDEWVRNNYELQVWQAYLKMGTEQKHWAKEVVRRTKRRDNVINTRFVQKKINRLPTVIAEALDRTRQTIAVGSIETDTDNELGTGTTGAAPTTTVKNYVRKPVERIKKYILEYIHFCTQHVKKRAQTRIQLAKAQMEEYKALEDFEQIAILAQWNTHFLLKPKVKLWLTKNKNYQILSKRVELDMPPKIIDKVDFSFKIDESIISQDEVQAMYNQMRQITKDFRIQTMKLYVQSAARENEILSNEIKTIINEANIQLTEEEHQLLRLGSKFIFNDPKTAARRRITVLATLKRKIEKCFLHKKVSPGRPLQQFIAELDVLLQTLHNVPTTRKNLHKNSVIVSQMNQNDIIELINSQASQSQVFNLVKVKKKKNYGRLVKRLKHKFKLANVILQKSDKSKVFHLGKIEDYRKKSKEYIEKTQAYKYLGNEDRLPDLIQRTNKYLLDLRLTKWITQKQYELLSIKPNEVELAHLYYSPKAHKSGTPQRPIISGLKHSTIKISKFLDDLLRPLFDKMTQETTVTSGFELVKKLNEWSKLNPNIDSLAIFLDLYMENRDSILFTTVYQKPSYEPYYLPFNSIHPLHMKKNIPFTMLLRVIRYCSTFQTYLDEREKLRMALLLNKYPNKLIEEQFNNVLLKCNIDQPLTNFNYDKYRQKSGRLTATAGHCTTQRTTHYEIFDVGIYPLIKRRVIQYLKNYYETFHVGNYLLAKRRVI</sequence>
<name>A0A815B0J3_9BILA</name>
<reference evidence="3" key="1">
    <citation type="submission" date="2021-02" db="EMBL/GenBank/DDBJ databases">
        <authorList>
            <person name="Nowell W R."/>
        </authorList>
    </citation>
    <scope>NUCLEOTIDE SEQUENCE</scope>
</reference>
<feature type="domain" description="Helix-turn-helix" evidence="2">
    <location>
        <begin position="713"/>
        <end position="773"/>
    </location>
</feature>
<feature type="region of interest" description="Disordered" evidence="1">
    <location>
        <begin position="34"/>
        <end position="55"/>
    </location>
</feature>
<proteinExistence type="predicted"/>
<dbReference type="EMBL" id="CAJNOO010002391">
    <property type="protein sequence ID" value="CAF1263736.1"/>
    <property type="molecule type" value="Genomic_DNA"/>
</dbReference>
<feature type="compositionally biased region" description="Basic residues" evidence="1">
    <location>
        <begin position="34"/>
        <end position="54"/>
    </location>
</feature>
<evidence type="ECO:0000259" key="2">
    <source>
        <dbReference type="Pfam" id="PF26215"/>
    </source>
</evidence>
<gene>
    <name evidence="3" type="ORF">RFH988_LOCUS27818</name>
</gene>
<dbReference type="AlphaFoldDB" id="A0A815B0J3"/>
<dbReference type="PANTHER" id="PTHR21301:SF10">
    <property type="entry name" value="REVERSE TRANSCRIPTASE DOMAIN-CONTAINING PROTEIN"/>
    <property type="match status" value="1"/>
</dbReference>
<evidence type="ECO:0000256" key="1">
    <source>
        <dbReference type="SAM" id="MobiDB-lite"/>
    </source>
</evidence>
<accession>A0A815B0J3</accession>
<dbReference type="Pfam" id="PF26215">
    <property type="entry name" value="HTH_animal"/>
    <property type="match status" value="1"/>
</dbReference>
<evidence type="ECO:0000313" key="3">
    <source>
        <dbReference type="EMBL" id="CAF1263736.1"/>
    </source>
</evidence>